<organism evidence="4 5">
    <name type="scientific">Halorarum salinum</name>
    <dbReference type="NCBI Taxonomy" id="2743089"/>
    <lineage>
        <taxon>Archaea</taxon>
        <taxon>Methanobacteriati</taxon>
        <taxon>Methanobacteriota</taxon>
        <taxon>Stenosarchaea group</taxon>
        <taxon>Halobacteria</taxon>
        <taxon>Halobacteriales</taxon>
        <taxon>Haloferacaceae</taxon>
        <taxon>Halorarum</taxon>
    </lineage>
</organism>
<sequence length="106" mass="11353">MLFGPVVAGPDRKARKRPREPQTTRDHLLDAFWSGAEWLVTAAATVGLAGLGVHFERAGELALAAGQVEYAAVDFVLAALALVWGLYLCGYAALLPKTRAYLADRA</sequence>
<protein>
    <recommendedName>
        <fullName evidence="3">DUF8151 domain-containing protein</fullName>
    </recommendedName>
</protein>
<dbReference type="AlphaFoldDB" id="A0A7D5L993"/>
<dbReference type="Proteomes" id="UP000509626">
    <property type="component" value="Chromosome"/>
</dbReference>
<keyword evidence="2" id="KW-0472">Membrane</keyword>
<dbReference type="EMBL" id="CP058579">
    <property type="protein sequence ID" value="QLG60689.1"/>
    <property type="molecule type" value="Genomic_DNA"/>
</dbReference>
<proteinExistence type="predicted"/>
<evidence type="ECO:0000256" key="1">
    <source>
        <dbReference type="SAM" id="MobiDB-lite"/>
    </source>
</evidence>
<dbReference type="RefSeq" id="WP_179267275.1">
    <property type="nucleotide sequence ID" value="NZ_CP058579.1"/>
</dbReference>
<dbReference type="Pfam" id="PF26478">
    <property type="entry name" value="DUF8151"/>
    <property type="match status" value="1"/>
</dbReference>
<name>A0A7D5L993_9EURY</name>
<evidence type="ECO:0000313" key="4">
    <source>
        <dbReference type="EMBL" id="QLG60689.1"/>
    </source>
</evidence>
<keyword evidence="2" id="KW-1133">Transmembrane helix</keyword>
<dbReference type="InterPro" id="IPR058464">
    <property type="entry name" value="DUF8151"/>
</dbReference>
<keyword evidence="2" id="KW-0812">Transmembrane</keyword>
<evidence type="ECO:0000259" key="3">
    <source>
        <dbReference type="Pfam" id="PF26478"/>
    </source>
</evidence>
<feature type="transmembrane region" description="Helical" evidence="2">
    <location>
        <begin position="35"/>
        <end position="55"/>
    </location>
</feature>
<keyword evidence="5" id="KW-1185">Reference proteome</keyword>
<reference evidence="4 5" key="1">
    <citation type="submission" date="2020-06" db="EMBL/GenBank/DDBJ databases">
        <title>NJ-3-1, isolated from saline soil.</title>
        <authorList>
            <person name="Cui H.L."/>
            <person name="Shi X."/>
        </authorList>
    </citation>
    <scope>NUCLEOTIDE SEQUENCE [LARGE SCALE GENOMIC DNA]</scope>
    <source>
        <strain evidence="4 5">NJ-3-1</strain>
    </source>
</reference>
<dbReference type="GeneID" id="56036311"/>
<evidence type="ECO:0000256" key="2">
    <source>
        <dbReference type="SAM" id="Phobius"/>
    </source>
</evidence>
<feature type="domain" description="DUF8151" evidence="3">
    <location>
        <begin position="25"/>
        <end position="104"/>
    </location>
</feature>
<gene>
    <name evidence="4" type="ORF">HUG12_02590</name>
</gene>
<feature type="region of interest" description="Disordered" evidence="1">
    <location>
        <begin position="1"/>
        <end position="23"/>
    </location>
</feature>
<accession>A0A7D5L993</accession>
<dbReference type="KEGG" id="halu:HUG12_02590"/>
<evidence type="ECO:0000313" key="5">
    <source>
        <dbReference type="Proteomes" id="UP000509626"/>
    </source>
</evidence>
<feature type="transmembrane region" description="Helical" evidence="2">
    <location>
        <begin position="75"/>
        <end position="95"/>
    </location>
</feature>